<evidence type="ECO:0000256" key="1">
    <source>
        <dbReference type="ARBA" id="ARBA00022801"/>
    </source>
</evidence>
<dbReference type="GO" id="GO:0016787">
    <property type="term" value="F:hydrolase activity"/>
    <property type="evidence" value="ECO:0007669"/>
    <property type="project" value="UniProtKB-KW"/>
</dbReference>
<dbReference type="Gene3D" id="3.40.50.1820">
    <property type="entry name" value="alpha/beta hydrolase"/>
    <property type="match status" value="1"/>
</dbReference>
<dbReference type="OrthoDB" id="5416147at2"/>
<dbReference type="STRING" id="425514.SAMN05443550_105155"/>
<dbReference type="SUPFAM" id="SSF53474">
    <property type="entry name" value="alpha/beta-Hydrolases"/>
    <property type="match status" value="1"/>
</dbReference>
<dbReference type="AlphaFoldDB" id="A0A1H4DYG1"/>
<dbReference type="InterPro" id="IPR029058">
    <property type="entry name" value="AB_hydrolase_fold"/>
</dbReference>
<sequence length="333" mass="37874">MKIIYKILAAVIIIPPFIYFLGPSPKTPVYGITLPKVPELKHLDNYVKIKESKLPLKPENNARIIWADQDKKQTEYAVVYLHGFSASHEEGNPAHVDFAKKYHCNLYLSRLAEHGMRSREPMLNFTAEKLWNSALEAYAIGRKLGKKVIIMSTSTGGTLSLKLASEFPDINSLILYSPNIEINNKNSWLLNNPWGLQLARKLQGSNYVTSEVKIPQYVRFWYPRYRLEAAVQLEELTETTMVKETFEKIKQPVLLLYYYKDEQHQDNVVKVDAMLKMFAELGTPAGLKRKAAIPNAGNHVIGSAMRSGDVPLVEKETDKFANEILKISLVTHN</sequence>
<dbReference type="EMBL" id="FNRA01000005">
    <property type="protein sequence ID" value="SEA77617.1"/>
    <property type="molecule type" value="Genomic_DNA"/>
</dbReference>
<organism evidence="3 4">
    <name type="scientific">Pedobacter hartonius</name>
    <dbReference type="NCBI Taxonomy" id="425514"/>
    <lineage>
        <taxon>Bacteria</taxon>
        <taxon>Pseudomonadati</taxon>
        <taxon>Bacteroidota</taxon>
        <taxon>Sphingobacteriia</taxon>
        <taxon>Sphingobacteriales</taxon>
        <taxon>Sphingobacteriaceae</taxon>
        <taxon>Pedobacter</taxon>
    </lineage>
</organism>
<dbReference type="PANTHER" id="PTHR43798">
    <property type="entry name" value="MONOACYLGLYCEROL LIPASE"/>
    <property type="match status" value="1"/>
</dbReference>
<dbReference type="Proteomes" id="UP000198850">
    <property type="component" value="Unassembled WGS sequence"/>
</dbReference>
<proteinExistence type="predicted"/>
<keyword evidence="2" id="KW-0812">Transmembrane</keyword>
<gene>
    <name evidence="3" type="ORF">SAMN05443550_105155</name>
</gene>
<keyword evidence="2" id="KW-0472">Membrane</keyword>
<dbReference type="GO" id="GO:0016020">
    <property type="term" value="C:membrane"/>
    <property type="evidence" value="ECO:0007669"/>
    <property type="project" value="TreeGrafter"/>
</dbReference>
<keyword evidence="2" id="KW-1133">Transmembrane helix</keyword>
<name>A0A1H4DYG1_9SPHI</name>
<reference evidence="3 4" key="1">
    <citation type="submission" date="2016-10" db="EMBL/GenBank/DDBJ databases">
        <authorList>
            <person name="de Groot N.N."/>
        </authorList>
    </citation>
    <scope>NUCLEOTIDE SEQUENCE [LARGE SCALE GENOMIC DNA]</scope>
    <source>
        <strain evidence="3 4">DSM 19033</strain>
    </source>
</reference>
<keyword evidence="1" id="KW-0378">Hydrolase</keyword>
<dbReference type="PANTHER" id="PTHR43798:SF31">
    <property type="entry name" value="AB HYDROLASE SUPERFAMILY PROTEIN YCLE"/>
    <property type="match status" value="1"/>
</dbReference>
<feature type="transmembrane region" description="Helical" evidence="2">
    <location>
        <begin position="7"/>
        <end position="22"/>
    </location>
</feature>
<dbReference type="RefSeq" id="WP_090556659.1">
    <property type="nucleotide sequence ID" value="NZ_FNRA01000005.1"/>
</dbReference>
<protein>
    <submittedName>
        <fullName evidence="3">Esterase/lipase</fullName>
    </submittedName>
</protein>
<keyword evidence="4" id="KW-1185">Reference proteome</keyword>
<accession>A0A1H4DYG1</accession>
<evidence type="ECO:0000313" key="3">
    <source>
        <dbReference type="EMBL" id="SEA77617.1"/>
    </source>
</evidence>
<evidence type="ECO:0000313" key="4">
    <source>
        <dbReference type="Proteomes" id="UP000198850"/>
    </source>
</evidence>
<evidence type="ECO:0000256" key="2">
    <source>
        <dbReference type="SAM" id="Phobius"/>
    </source>
</evidence>
<dbReference type="InterPro" id="IPR050266">
    <property type="entry name" value="AB_hydrolase_sf"/>
</dbReference>